<reference evidence="1 2" key="1">
    <citation type="submission" date="2016-10" db="EMBL/GenBank/DDBJ databases">
        <title>Arsenicibacter rosenii gen. nov., sp. nov., an efficient arsenic-methylating bacterium isolated from an arsenic-contaminated paddy soil.</title>
        <authorList>
            <person name="Huang K."/>
        </authorList>
    </citation>
    <scope>NUCLEOTIDE SEQUENCE [LARGE SCALE GENOMIC DNA]</scope>
    <source>
        <strain evidence="1 2">SM-1</strain>
    </source>
</reference>
<keyword evidence="2" id="KW-1185">Reference proteome</keyword>
<sequence>MNIIQSTFLNYIAAYNLTELREELEFKQTYQPTATNDIAACQLAIQVGEIALGSSVTSHFTSRLNSGLEFAGVQDGKYVFLETI</sequence>
<protein>
    <submittedName>
        <fullName evidence="1">Uncharacterized protein</fullName>
    </submittedName>
</protein>
<dbReference type="AlphaFoldDB" id="A0A1S2VQY0"/>
<proteinExistence type="predicted"/>
<evidence type="ECO:0000313" key="2">
    <source>
        <dbReference type="Proteomes" id="UP000181790"/>
    </source>
</evidence>
<accession>A0A1S2VQY0</accession>
<organism evidence="1 2">
    <name type="scientific">Arsenicibacter rosenii</name>
    <dbReference type="NCBI Taxonomy" id="1750698"/>
    <lineage>
        <taxon>Bacteria</taxon>
        <taxon>Pseudomonadati</taxon>
        <taxon>Bacteroidota</taxon>
        <taxon>Cytophagia</taxon>
        <taxon>Cytophagales</taxon>
        <taxon>Spirosomataceae</taxon>
        <taxon>Arsenicibacter</taxon>
    </lineage>
</organism>
<dbReference type="EMBL" id="MORL01000001">
    <property type="protein sequence ID" value="OIN61193.1"/>
    <property type="molecule type" value="Genomic_DNA"/>
</dbReference>
<gene>
    <name evidence="1" type="ORF">BLX24_03795</name>
</gene>
<comment type="caution">
    <text evidence="1">The sequence shown here is derived from an EMBL/GenBank/DDBJ whole genome shotgun (WGS) entry which is preliminary data.</text>
</comment>
<dbReference type="Proteomes" id="UP000181790">
    <property type="component" value="Unassembled WGS sequence"/>
</dbReference>
<dbReference type="RefSeq" id="WP_071501696.1">
    <property type="nucleotide sequence ID" value="NZ_MORL01000001.1"/>
</dbReference>
<evidence type="ECO:0000313" key="1">
    <source>
        <dbReference type="EMBL" id="OIN61193.1"/>
    </source>
</evidence>
<name>A0A1S2VQY0_9BACT</name>